<feature type="domain" description="Nitroreductase" evidence="9">
    <location>
        <begin position="27"/>
        <end position="172"/>
    </location>
</feature>
<reference evidence="10 11" key="1">
    <citation type="submission" date="2016-10" db="EMBL/GenBank/DDBJ databases">
        <authorList>
            <person name="de Groot N.N."/>
        </authorList>
    </citation>
    <scope>NUCLEOTIDE SEQUENCE [LARGE SCALE GENOMIC DNA]</scope>
    <source>
        <strain evidence="10 11">LMG 24775</strain>
    </source>
</reference>
<gene>
    <name evidence="10" type="ORF">SAMN05421547_104281</name>
</gene>
<dbReference type="PIRSF" id="PIRSF000232">
    <property type="entry name" value="YdjA"/>
    <property type="match status" value="1"/>
</dbReference>
<dbReference type="InterPro" id="IPR000415">
    <property type="entry name" value="Nitroreductase-like"/>
</dbReference>
<organism evidence="10 11">
    <name type="scientific">Delftia lacustris</name>
    <dbReference type="NCBI Taxonomy" id="558537"/>
    <lineage>
        <taxon>Bacteria</taxon>
        <taxon>Pseudomonadati</taxon>
        <taxon>Pseudomonadota</taxon>
        <taxon>Betaproteobacteria</taxon>
        <taxon>Burkholderiales</taxon>
        <taxon>Comamonadaceae</taxon>
        <taxon>Delftia</taxon>
    </lineage>
</organism>
<dbReference type="AlphaFoldDB" id="A0A1H3JKL8"/>
<feature type="binding site" description="in other chain" evidence="8">
    <location>
        <begin position="22"/>
        <end position="24"/>
    </location>
    <ligand>
        <name>FMN</name>
        <dbReference type="ChEBI" id="CHEBI:58210"/>
        <note>ligand shared between dimeric partners</note>
    </ligand>
</feature>
<keyword evidence="2 7" id="KW-0285">Flavoprotein</keyword>
<evidence type="ECO:0000259" key="9">
    <source>
        <dbReference type="Pfam" id="PF00881"/>
    </source>
</evidence>
<evidence type="ECO:0000313" key="10">
    <source>
        <dbReference type="EMBL" id="SDY39764.1"/>
    </source>
</evidence>
<sequence>MSTNDRSLTPEQRAALDLLMSRQSRWPLQDPAPGADVIDTVIDAALRAPDHGQLRPWRFVLVQGDARHALGEVFVQAARARDPQADAERFRAKALSAPLIIALGVHLQPEHKVPESEQLLAGGAAAMNMLNALHILGFGGFWASGSNSHDARVREALGFEPHDRLVGLLYVGTPVSAGREALRPPRNRFVREWQPGQDLVQGLALALSSSAADAG</sequence>
<dbReference type="EMBL" id="FNPE01000004">
    <property type="protein sequence ID" value="SDY39764.1"/>
    <property type="molecule type" value="Genomic_DNA"/>
</dbReference>
<feature type="binding site" evidence="8">
    <location>
        <position position="47"/>
    </location>
    <ligand>
        <name>FMN</name>
        <dbReference type="ChEBI" id="CHEBI:58210"/>
        <note>ligand shared between dimeric partners</note>
    </ligand>
</feature>
<proteinExistence type="inferred from homology"/>
<evidence type="ECO:0000256" key="8">
    <source>
        <dbReference type="PIRSR" id="PIRSR000232-1"/>
    </source>
</evidence>
<evidence type="ECO:0000256" key="4">
    <source>
        <dbReference type="ARBA" id="ARBA00022857"/>
    </source>
</evidence>
<evidence type="ECO:0000256" key="1">
    <source>
        <dbReference type="ARBA" id="ARBA00007118"/>
    </source>
</evidence>
<dbReference type="InterPro" id="IPR029479">
    <property type="entry name" value="Nitroreductase"/>
</dbReference>
<comment type="similarity">
    <text evidence="1 7">Belongs to the nitroreductase family.</text>
</comment>
<comment type="cofactor">
    <cofactor evidence="8">
        <name>FMN</name>
        <dbReference type="ChEBI" id="CHEBI:58210"/>
    </cofactor>
    <text evidence="8">Binds 1 FMN per subunit.</text>
</comment>
<protein>
    <recommendedName>
        <fullName evidence="7">Putative NAD(P)H nitroreductase</fullName>
        <ecNumber evidence="7">1.-.-.-</ecNumber>
    </recommendedName>
</protein>
<evidence type="ECO:0000256" key="3">
    <source>
        <dbReference type="ARBA" id="ARBA00022643"/>
    </source>
</evidence>
<dbReference type="Proteomes" id="UP000183417">
    <property type="component" value="Unassembled WGS sequence"/>
</dbReference>
<keyword evidence="5 7" id="KW-0560">Oxidoreductase</keyword>
<dbReference type="GO" id="GO:0016491">
    <property type="term" value="F:oxidoreductase activity"/>
    <property type="evidence" value="ECO:0007669"/>
    <property type="project" value="UniProtKB-UniRule"/>
</dbReference>
<dbReference type="Pfam" id="PF00881">
    <property type="entry name" value="Nitroreductase"/>
    <property type="match status" value="1"/>
</dbReference>
<evidence type="ECO:0000256" key="5">
    <source>
        <dbReference type="ARBA" id="ARBA00023002"/>
    </source>
</evidence>
<dbReference type="InterPro" id="IPR026021">
    <property type="entry name" value="YdjA-like"/>
</dbReference>
<dbReference type="GeneID" id="94691887"/>
<dbReference type="CDD" id="cd02135">
    <property type="entry name" value="YdjA-like"/>
    <property type="match status" value="1"/>
</dbReference>
<accession>A0A1H3JKL8</accession>
<feature type="binding site" description="in other chain" evidence="8">
    <location>
        <begin position="142"/>
        <end position="144"/>
    </location>
    <ligand>
        <name>FMN</name>
        <dbReference type="ChEBI" id="CHEBI:58210"/>
        <note>ligand shared between dimeric partners</note>
    </ligand>
</feature>
<dbReference type="SUPFAM" id="SSF55469">
    <property type="entry name" value="FMN-dependent nitroreductase-like"/>
    <property type="match status" value="1"/>
</dbReference>
<evidence type="ECO:0000256" key="2">
    <source>
        <dbReference type="ARBA" id="ARBA00022630"/>
    </source>
</evidence>
<dbReference type="EC" id="1.-.-.-" evidence="7"/>
<evidence type="ECO:0000256" key="7">
    <source>
        <dbReference type="PIRNR" id="PIRNR000232"/>
    </source>
</evidence>
<dbReference type="PANTHER" id="PTHR43821">
    <property type="entry name" value="NAD(P)H NITROREDUCTASE YDJA-RELATED"/>
    <property type="match status" value="1"/>
</dbReference>
<evidence type="ECO:0000313" key="11">
    <source>
        <dbReference type="Proteomes" id="UP000183417"/>
    </source>
</evidence>
<evidence type="ECO:0000256" key="6">
    <source>
        <dbReference type="ARBA" id="ARBA00023027"/>
    </source>
</evidence>
<name>A0A1H3JKL8_9BURK</name>
<keyword evidence="4 7" id="KW-0521">NADP</keyword>
<dbReference type="PANTHER" id="PTHR43821:SF1">
    <property type="entry name" value="NAD(P)H NITROREDUCTASE YDJA-RELATED"/>
    <property type="match status" value="1"/>
</dbReference>
<dbReference type="RefSeq" id="WP_074921335.1">
    <property type="nucleotide sequence ID" value="NZ_CP141274.1"/>
</dbReference>
<feature type="binding site" evidence="8">
    <location>
        <position position="51"/>
    </location>
    <ligand>
        <name>FMN</name>
        <dbReference type="ChEBI" id="CHEBI:58210"/>
        <note>ligand shared between dimeric partners</note>
    </ligand>
</feature>
<keyword evidence="3 7" id="KW-0288">FMN</keyword>
<dbReference type="InterPro" id="IPR052530">
    <property type="entry name" value="NAD(P)H_nitroreductase"/>
</dbReference>
<keyword evidence="6 7" id="KW-0520">NAD</keyword>
<dbReference type="Gene3D" id="3.40.109.10">
    <property type="entry name" value="NADH Oxidase"/>
    <property type="match status" value="1"/>
</dbReference>